<dbReference type="SUPFAM" id="SSF48452">
    <property type="entry name" value="TPR-like"/>
    <property type="match status" value="1"/>
</dbReference>
<comment type="caution">
    <text evidence="4">The sequence shown here is derived from an EMBL/GenBank/DDBJ whole genome shotgun (WGS) entry which is preliminary data.</text>
</comment>
<evidence type="ECO:0000256" key="2">
    <source>
        <dbReference type="SAM" id="Phobius"/>
    </source>
</evidence>
<feature type="transmembrane region" description="Helical" evidence="2">
    <location>
        <begin position="148"/>
        <end position="167"/>
    </location>
</feature>
<feature type="signal peptide" evidence="3">
    <location>
        <begin position="1"/>
        <end position="22"/>
    </location>
</feature>
<dbReference type="AlphaFoldDB" id="A0A2A4T840"/>
<feature type="transmembrane region" description="Helical" evidence="2">
    <location>
        <begin position="173"/>
        <end position="192"/>
    </location>
</feature>
<dbReference type="Gene3D" id="2.30.30.40">
    <property type="entry name" value="SH3 Domains"/>
    <property type="match status" value="1"/>
</dbReference>
<feature type="repeat" description="TPR" evidence="1">
    <location>
        <begin position="70"/>
        <end position="103"/>
    </location>
</feature>
<keyword evidence="2" id="KW-0472">Membrane</keyword>
<name>A0A2A4T840_9DELT</name>
<keyword evidence="3" id="KW-0732">Signal</keyword>
<dbReference type="InterPro" id="IPR011990">
    <property type="entry name" value="TPR-like_helical_dom_sf"/>
</dbReference>
<evidence type="ECO:0000256" key="3">
    <source>
        <dbReference type="SAM" id="SignalP"/>
    </source>
</evidence>
<evidence type="ECO:0000313" key="5">
    <source>
        <dbReference type="Proteomes" id="UP000218113"/>
    </source>
</evidence>
<dbReference type="InterPro" id="IPR019734">
    <property type="entry name" value="TPR_rpt"/>
</dbReference>
<dbReference type="SMART" id="SM00028">
    <property type="entry name" value="TPR"/>
    <property type="match status" value="1"/>
</dbReference>
<sequence length="264" mass="30618">MVNFRLFILLLSLCFITVPLQAQEKQELFSQAQATFNQGVSQQDAQKRRTMLKAAGQFLSLVQDQGIDNGYLYYNIGNAYYEAGEKGQAILYYRKAERLIPGYNDLQYNLTRVREDLHLPQTGQTWWSSLVKGMFFWHFMLDYSTRSIAFMLTFTLFWLLLIVSIFYRNIFLIVGQSLTLLAVLSLGTSYFWSGYQLHRVQSGVITTQEAQSYKGPGFSYEEFFEQPLPGGTEFRLLDQQGSWWKVKLKSGEELWLQEQSSSVI</sequence>
<gene>
    <name evidence="4" type="ORF">COB67_04390</name>
</gene>
<keyword evidence="2" id="KW-1133">Transmembrane helix</keyword>
<dbReference type="EMBL" id="NVSR01000016">
    <property type="protein sequence ID" value="PCI29305.1"/>
    <property type="molecule type" value="Genomic_DNA"/>
</dbReference>
<organism evidence="4 5">
    <name type="scientific">SAR324 cluster bacterium</name>
    <dbReference type="NCBI Taxonomy" id="2024889"/>
    <lineage>
        <taxon>Bacteria</taxon>
        <taxon>Deltaproteobacteria</taxon>
        <taxon>SAR324 cluster</taxon>
    </lineage>
</organism>
<dbReference type="Gene3D" id="1.25.40.10">
    <property type="entry name" value="Tetratricopeptide repeat domain"/>
    <property type="match status" value="1"/>
</dbReference>
<keyword evidence="1" id="KW-0802">TPR repeat</keyword>
<keyword evidence="2" id="KW-0812">Transmembrane</keyword>
<proteinExistence type="predicted"/>
<evidence type="ECO:0000313" key="4">
    <source>
        <dbReference type="EMBL" id="PCI29305.1"/>
    </source>
</evidence>
<feature type="chain" id="PRO_5013128128" evidence="3">
    <location>
        <begin position="23"/>
        <end position="264"/>
    </location>
</feature>
<reference evidence="5" key="1">
    <citation type="submission" date="2017-08" db="EMBL/GenBank/DDBJ databases">
        <title>A dynamic microbial community with high functional redundancy inhabits the cold, oxic subseafloor aquifer.</title>
        <authorList>
            <person name="Tully B.J."/>
            <person name="Wheat C.G."/>
            <person name="Glazer B.T."/>
            <person name="Huber J.A."/>
        </authorList>
    </citation>
    <scope>NUCLEOTIDE SEQUENCE [LARGE SCALE GENOMIC DNA]</scope>
</reference>
<dbReference type="Proteomes" id="UP000218113">
    <property type="component" value="Unassembled WGS sequence"/>
</dbReference>
<evidence type="ECO:0000256" key="1">
    <source>
        <dbReference type="PROSITE-ProRule" id="PRU00339"/>
    </source>
</evidence>
<accession>A0A2A4T840</accession>
<protein>
    <submittedName>
        <fullName evidence="4">Uncharacterized protein</fullName>
    </submittedName>
</protein>
<dbReference type="PROSITE" id="PS50005">
    <property type="entry name" value="TPR"/>
    <property type="match status" value="1"/>
</dbReference>